<organism evidence="2 3">
    <name type="scientific">Apiospora hydei</name>
    <dbReference type="NCBI Taxonomy" id="1337664"/>
    <lineage>
        <taxon>Eukaryota</taxon>
        <taxon>Fungi</taxon>
        <taxon>Dikarya</taxon>
        <taxon>Ascomycota</taxon>
        <taxon>Pezizomycotina</taxon>
        <taxon>Sordariomycetes</taxon>
        <taxon>Xylariomycetidae</taxon>
        <taxon>Amphisphaeriales</taxon>
        <taxon>Apiosporaceae</taxon>
        <taxon>Apiospora</taxon>
    </lineage>
</organism>
<keyword evidence="3" id="KW-1185">Reference proteome</keyword>
<evidence type="ECO:0000313" key="2">
    <source>
        <dbReference type="EMBL" id="KAK8095062.1"/>
    </source>
</evidence>
<reference evidence="2 3" key="1">
    <citation type="submission" date="2023-01" db="EMBL/GenBank/DDBJ databases">
        <title>Analysis of 21 Apiospora genomes using comparative genomics revels a genus with tremendous synthesis potential of carbohydrate active enzymes and secondary metabolites.</title>
        <authorList>
            <person name="Sorensen T."/>
        </authorList>
    </citation>
    <scope>NUCLEOTIDE SEQUENCE [LARGE SCALE GENOMIC DNA]</scope>
    <source>
        <strain evidence="2 3">CBS 114990</strain>
    </source>
</reference>
<gene>
    <name evidence="2" type="ORF">PG997_001747</name>
</gene>
<dbReference type="GeneID" id="92039122"/>
<evidence type="ECO:0008006" key="4">
    <source>
        <dbReference type="Google" id="ProtNLM"/>
    </source>
</evidence>
<dbReference type="EMBL" id="JAQQWN010000002">
    <property type="protein sequence ID" value="KAK8095062.1"/>
    <property type="molecule type" value="Genomic_DNA"/>
</dbReference>
<feature type="compositionally biased region" description="Basic and acidic residues" evidence="1">
    <location>
        <begin position="331"/>
        <end position="345"/>
    </location>
</feature>
<evidence type="ECO:0000256" key="1">
    <source>
        <dbReference type="SAM" id="MobiDB-lite"/>
    </source>
</evidence>
<feature type="compositionally biased region" description="Acidic residues" evidence="1">
    <location>
        <begin position="314"/>
        <end position="330"/>
    </location>
</feature>
<sequence length="345" mass="40693">MQTHHHKFRVRMPFAQLEFPRVNILVLQGFASYSRATCLHLSTSPFRRDLRAAASDEHEVNRGETEEAYSHDATVAAITSMWKYVSELYGSDYYPLSYPTPGGWEGFNRDNFKILQEKGKYNNGLTDRVLNLMKHIPYFTLSDPELMWLTHPAYHNEYFCNPDLRPPETDREKQRAQERKVVTRDNYEDHLPPHFMVLTVGETWRCWTIIIDTELGAVRFWDRYGGHEYPTEVPADLGYEEDADDYDEDGPEGWKLAPIYRISTFFDLWRKEFLVSYDIEQHRIAFLPPRSMVPVSKIADPSQNWNKELLYRSDEEEEEEEESENEDKDEQEAHGETFDDDRAKL</sequence>
<name>A0ABR1XEK1_9PEZI</name>
<comment type="caution">
    <text evidence="2">The sequence shown here is derived from an EMBL/GenBank/DDBJ whole genome shotgun (WGS) entry which is preliminary data.</text>
</comment>
<dbReference type="RefSeq" id="XP_066675835.1">
    <property type="nucleotide sequence ID" value="XM_066806062.1"/>
</dbReference>
<accession>A0ABR1XEK1</accession>
<evidence type="ECO:0000313" key="3">
    <source>
        <dbReference type="Proteomes" id="UP001433268"/>
    </source>
</evidence>
<dbReference type="Proteomes" id="UP001433268">
    <property type="component" value="Unassembled WGS sequence"/>
</dbReference>
<proteinExistence type="predicted"/>
<protein>
    <recommendedName>
        <fullName evidence="4">Knr4/Smi1-like domain-containing protein</fullName>
    </recommendedName>
</protein>
<feature type="region of interest" description="Disordered" evidence="1">
    <location>
        <begin position="306"/>
        <end position="345"/>
    </location>
</feature>